<evidence type="ECO:0008006" key="4">
    <source>
        <dbReference type="Google" id="ProtNLM"/>
    </source>
</evidence>
<keyword evidence="1" id="KW-0472">Membrane</keyword>
<accession>A0A2W2GD55</accession>
<keyword evidence="1" id="KW-0812">Transmembrane</keyword>
<reference evidence="2 3" key="1">
    <citation type="submission" date="2018-01" db="EMBL/GenBank/DDBJ databases">
        <title>Draft genome sequence of Sphaerisporangium sp. 7K107.</title>
        <authorList>
            <person name="Sahin N."/>
            <person name="Saygin H."/>
            <person name="Ay H."/>
        </authorList>
    </citation>
    <scope>NUCLEOTIDE SEQUENCE [LARGE SCALE GENOMIC DNA]</scope>
    <source>
        <strain evidence="2 3">7K107</strain>
    </source>
</reference>
<dbReference type="Proteomes" id="UP000248544">
    <property type="component" value="Unassembled WGS sequence"/>
</dbReference>
<feature type="transmembrane region" description="Helical" evidence="1">
    <location>
        <begin position="139"/>
        <end position="161"/>
    </location>
</feature>
<evidence type="ECO:0000313" key="2">
    <source>
        <dbReference type="EMBL" id="PZG38195.1"/>
    </source>
</evidence>
<dbReference type="EMBL" id="POUA01000218">
    <property type="protein sequence ID" value="PZG38195.1"/>
    <property type="molecule type" value="Genomic_DNA"/>
</dbReference>
<organism evidence="2 3">
    <name type="scientific">Spongiactinospora gelatinilytica</name>
    <dbReference type="NCBI Taxonomy" id="2666298"/>
    <lineage>
        <taxon>Bacteria</taxon>
        <taxon>Bacillati</taxon>
        <taxon>Actinomycetota</taxon>
        <taxon>Actinomycetes</taxon>
        <taxon>Streptosporangiales</taxon>
        <taxon>Streptosporangiaceae</taxon>
        <taxon>Spongiactinospora</taxon>
    </lineage>
</organism>
<keyword evidence="1" id="KW-1133">Transmembrane helix</keyword>
<evidence type="ECO:0000313" key="3">
    <source>
        <dbReference type="Proteomes" id="UP000248544"/>
    </source>
</evidence>
<comment type="caution">
    <text evidence="2">The sequence shown here is derived from an EMBL/GenBank/DDBJ whole genome shotgun (WGS) entry which is preliminary data.</text>
</comment>
<dbReference type="AlphaFoldDB" id="A0A2W2GD55"/>
<proteinExistence type="predicted"/>
<sequence length="169" mass="18100">MLVLAGMALFLNDQAARRERVTDPPAVHQVRGTAVKYHTFTDRAGSGNRTTRVVVFALTLAEFPQNLTFRLERPPPGGVPRGTPVRLELPADAAETVQRAGRYPDAEYTVKALGAEIGGRSVYTAAEAADRAAGASGGFWTAALVFLLPAVGWAAAALWWARRCPGRRG</sequence>
<name>A0A2W2GD55_9ACTN</name>
<evidence type="ECO:0000256" key="1">
    <source>
        <dbReference type="SAM" id="Phobius"/>
    </source>
</evidence>
<gene>
    <name evidence="2" type="ORF">C1I98_24460</name>
</gene>
<keyword evidence="3" id="KW-1185">Reference proteome</keyword>
<protein>
    <recommendedName>
        <fullName evidence="4">DUF3592 domain-containing protein</fullName>
    </recommendedName>
</protein>